<dbReference type="AlphaFoldDB" id="A0A2G9IBB1"/>
<evidence type="ECO:0000313" key="3">
    <source>
        <dbReference type="Proteomes" id="UP000231279"/>
    </source>
</evidence>
<dbReference type="EMBL" id="NKXS01000027">
    <property type="protein sequence ID" value="PIN26960.1"/>
    <property type="molecule type" value="Genomic_DNA"/>
</dbReference>
<dbReference type="OrthoDB" id="1939092at2759"/>
<comment type="caution">
    <text evidence="2">The sequence shown here is derived from an EMBL/GenBank/DDBJ whole genome shotgun (WGS) entry which is preliminary data.</text>
</comment>
<dbReference type="PANTHER" id="PTHR34281:SF2">
    <property type="entry name" value="PROTEIN EARLY FLOWERING 3"/>
    <property type="match status" value="1"/>
</dbReference>
<dbReference type="Proteomes" id="UP000231279">
    <property type="component" value="Unassembled WGS sequence"/>
</dbReference>
<evidence type="ECO:0000313" key="2">
    <source>
        <dbReference type="EMBL" id="PIN26960.1"/>
    </source>
</evidence>
<feature type="region of interest" description="Disordered" evidence="1">
    <location>
        <begin position="1"/>
        <end position="40"/>
    </location>
</feature>
<feature type="region of interest" description="Disordered" evidence="1">
    <location>
        <begin position="611"/>
        <end position="679"/>
    </location>
</feature>
<feature type="compositionally biased region" description="Polar residues" evidence="1">
    <location>
        <begin position="628"/>
        <end position="647"/>
    </location>
</feature>
<feature type="region of interest" description="Disordered" evidence="1">
    <location>
        <begin position="306"/>
        <end position="359"/>
    </location>
</feature>
<organism evidence="2 3">
    <name type="scientific">Handroanthus impetiginosus</name>
    <dbReference type="NCBI Taxonomy" id="429701"/>
    <lineage>
        <taxon>Eukaryota</taxon>
        <taxon>Viridiplantae</taxon>
        <taxon>Streptophyta</taxon>
        <taxon>Embryophyta</taxon>
        <taxon>Tracheophyta</taxon>
        <taxon>Spermatophyta</taxon>
        <taxon>Magnoliopsida</taxon>
        <taxon>eudicotyledons</taxon>
        <taxon>Gunneridae</taxon>
        <taxon>Pentapetalae</taxon>
        <taxon>asterids</taxon>
        <taxon>lamiids</taxon>
        <taxon>Lamiales</taxon>
        <taxon>Bignoniaceae</taxon>
        <taxon>Crescentiina</taxon>
        <taxon>Tabebuia alliance</taxon>
        <taxon>Handroanthus</taxon>
    </lineage>
</organism>
<feature type="compositionally biased region" description="Basic and acidic residues" evidence="1">
    <location>
        <begin position="313"/>
        <end position="326"/>
    </location>
</feature>
<keyword evidence="3" id="KW-1185">Reference proteome</keyword>
<dbReference type="GO" id="GO:2000028">
    <property type="term" value="P:regulation of photoperiodism, flowering"/>
    <property type="evidence" value="ECO:0007669"/>
    <property type="project" value="InterPro"/>
</dbReference>
<dbReference type="InterPro" id="IPR039319">
    <property type="entry name" value="ELF3-like"/>
</dbReference>
<sequence length="679" mass="74548">MTRGGKDAEKPVEPLFPRLHIDDINDAVKGGPRPPPRNKMALCERYNTPSQPSFPKLHDISDAIKGGPMPPTRNKTTVCEQYNTTTSQCPRSFGSMEMVRAQPGNGQSGFVPRSFSCQIAGPQHKVLPTFSSLPGSSHLAARDHSCYSTGVNLKTLPTNSEPRMSEPTKECNSPAPHGFNICYIRRPDYKYDFRIPSYGRPGTSRGHGDLQLHMEKEKLNTFSSISSEIPADADSPPIARNSVSQMDDKAIKSINHHKKHVSVDELSRLIDPNAEPCQEERTAIRDGAPKMSERIKRKRCMSEMDISLHSFPRPRDSIKLETTKDLSEDEDDEPVQGGNADKNQETSDPSASDSTAIQAITPDDVTAVIGERLYWKARNQIINQQRTFSRQIFELHRLIKVQRLIVESPEVLYEKNFDLNKPSTKFHSKDKLLYIAPMDPSSMSTKPKVDGLKLPPDKDCGASGVSYMLPPCIPNAGKRQLALESSPKLSPLKNAMTAPWRDQWLVPVRSPSEGLIYKLYSGPCPPPLGIMAPVLGSCGPISLSTAGGTAYGVLAPDNLGMAQTNGQPYVIPLNPSGPFPDLKQITPFAGKTSLKFDANFAVPCQSEVRRSSGISPVEQMPGDALSLFPTTPSSSAQGSNDQGNEQSIRVIKVVPHNPKAAPESAARIFQSIQEERKNR</sequence>
<name>A0A2G9IBB1_9LAMI</name>
<accession>A0A2G9IBB1</accession>
<protein>
    <submittedName>
        <fullName evidence="2">Uncharacterized protein</fullName>
    </submittedName>
</protein>
<evidence type="ECO:0000256" key="1">
    <source>
        <dbReference type="SAM" id="MobiDB-lite"/>
    </source>
</evidence>
<feature type="compositionally biased region" description="Polar residues" evidence="1">
    <location>
        <begin position="346"/>
        <end position="358"/>
    </location>
</feature>
<proteinExistence type="predicted"/>
<reference evidence="3" key="1">
    <citation type="journal article" date="2018" name="Gigascience">
        <title>Genome assembly of the Pink Ipe (Handroanthus impetiginosus, Bignoniaceae), a highly valued, ecologically keystone Neotropical timber forest tree.</title>
        <authorList>
            <person name="Silva-Junior O.B."/>
            <person name="Grattapaglia D."/>
            <person name="Novaes E."/>
            <person name="Collevatti R.G."/>
        </authorList>
    </citation>
    <scope>NUCLEOTIDE SEQUENCE [LARGE SCALE GENOMIC DNA]</scope>
    <source>
        <strain evidence="3">cv. UFG-1</strain>
    </source>
</reference>
<feature type="compositionally biased region" description="Basic and acidic residues" evidence="1">
    <location>
        <begin position="1"/>
        <end position="12"/>
    </location>
</feature>
<gene>
    <name evidence="2" type="ORF">CDL12_00282</name>
</gene>
<dbReference type="STRING" id="429701.A0A2G9IBB1"/>
<dbReference type="PANTHER" id="PTHR34281">
    <property type="entry name" value="PROTEIN EARLY FLOWERING 3"/>
    <property type="match status" value="1"/>
</dbReference>